<proteinExistence type="predicted"/>
<feature type="region of interest" description="Disordered" evidence="1">
    <location>
        <begin position="1"/>
        <end position="56"/>
    </location>
</feature>
<protein>
    <submittedName>
        <fullName evidence="2">Uncharacterized protein</fullName>
    </submittedName>
</protein>
<dbReference type="EMBL" id="JAEVFJ010000015">
    <property type="protein sequence ID" value="KAH8100613.1"/>
    <property type="molecule type" value="Genomic_DNA"/>
</dbReference>
<evidence type="ECO:0000313" key="3">
    <source>
        <dbReference type="Proteomes" id="UP000813824"/>
    </source>
</evidence>
<feature type="compositionally biased region" description="Polar residues" evidence="1">
    <location>
        <begin position="198"/>
        <end position="218"/>
    </location>
</feature>
<evidence type="ECO:0000256" key="1">
    <source>
        <dbReference type="SAM" id="MobiDB-lite"/>
    </source>
</evidence>
<comment type="caution">
    <text evidence="2">The sequence shown here is derived from an EMBL/GenBank/DDBJ whole genome shotgun (WGS) entry which is preliminary data.</text>
</comment>
<organism evidence="2 3">
    <name type="scientific">Cristinia sonorae</name>
    <dbReference type="NCBI Taxonomy" id="1940300"/>
    <lineage>
        <taxon>Eukaryota</taxon>
        <taxon>Fungi</taxon>
        <taxon>Dikarya</taxon>
        <taxon>Basidiomycota</taxon>
        <taxon>Agaricomycotina</taxon>
        <taxon>Agaricomycetes</taxon>
        <taxon>Agaricomycetidae</taxon>
        <taxon>Agaricales</taxon>
        <taxon>Pleurotineae</taxon>
        <taxon>Stephanosporaceae</taxon>
        <taxon>Cristinia</taxon>
    </lineage>
</organism>
<feature type="compositionally biased region" description="Low complexity" evidence="1">
    <location>
        <begin position="17"/>
        <end position="31"/>
    </location>
</feature>
<dbReference type="Proteomes" id="UP000813824">
    <property type="component" value="Unassembled WGS sequence"/>
</dbReference>
<reference evidence="2" key="1">
    <citation type="journal article" date="2021" name="New Phytol.">
        <title>Evolutionary innovations through gain and loss of genes in the ectomycorrhizal Boletales.</title>
        <authorList>
            <person name="Wu G."/>
            <person name="Miyauchi S."/>
            <person name="Morin E."/>
            <person name="Kuo A."/>
            <person name="Drula E."/>
            <person name="Varga T."/>
            <person name="Kohler A."/>
            <person name="Feng B."/>
            <person name="Cao Y."/>
            <person name="Lipzen A."/>
            <person name="Daum C."/>
            <person name="Hundley H."/>
            <person name="Pangilinan J."/>
            <person name="Johnson J."/>
            <person name="Barry K."/>
            <person name="LaButti K."/>
            <person name="Ng V."/>
            <person name="Ahrendt S."/>
            <person name="Min B."/>
            <person name="Choi I.G."/>
            <person name="Park H."/>
            <person name="Plett J.M."/>
            <person name="Magnuson J."/>
            <person name="Spatafora J.W."/>
            <person name="Nagy L.G."/>
            <person name="Henrissat B."/>
            <person name="Grigoriev I.V."/>
            <person name="Yang Z.L."/>
            <person name="Xu J."/>
            <person name="Martin F.M."/>
        </authorList>
    </citation>
    <scope>NUCLEOTIDE SEQUENCE</scope>
    <source>
        <strain evidence="2">KKN 215</strain>
    </source>
</reference>
<gene>
    <name evidence="2" type="ORF">BXZ70DRAFT_164364</name>
</gene>
<keyword evidence="3" id="KW-1185">Reference proteome</keyword>
<sequence length="398" mass="43426">MSSTASAPYHHRRRSHSASSSVQTHSSRRLSTGSWRATHKRSRPTTRCSPSYNEIASDAPPEKWDVDLWRRGKKVRKSSGSPRIFSGALPYSFMTGGSSSGLQDTVPFTCSFPSTSASFQFFPDRFHKSPEATTQSPDTSTNAFDDTAMTTADDVNQLRTDAFWELHRSVEENGEGLVNRMRDWESSQSHMGGHNRRTSSSQQQPWSRKRSIPQSWTFDASEDDSDNEDDVQIISGESPSPDASPSRGPPRKKRAFSLSVMDVDHPSPYNPYLTPESSERCSSPVDARFASMSETYSDDDDEVGGSSPPALTHAYTNSAASSFISLALPPAHTAGPSHLHPGTGPLVSHNASRTEKAIAALSLALANGAGGLNDYEALRMSEDKTSALDESLVGEMWD</sequence>
<name>A0A8K0XPY2_9AGAR</name>
<accession>A0A8K0XPY2</accession>
<dbReference type="OrthoDB" id="2688840at2759"/>
<evidence type="ECO:0000313" key="2">
    <source>
        <dbReference type="EMBL" id="KAH8100613.1"/>
    </source>
</evidence>
<feature type="compositionally biased region" description="Polar residues" evidence="1">
    <location>
        <begin position="45"/>
        <end position="54"/>
    </location>
</feature>
<feature type="region of interest" description="Disordered" evidence="1">
    <location>
        <begin position="186"/>
        <end position="283"/>
    </location>
</feature>
<feature type="compositionally biased region" description="Acidic residues" evidence="1">
    <location>
        <begin position="220"/>
        <end position="231"/>
    </location>
</feature>
<dbReference type="AlphaFoldDB" id="A0A8K0XPY2"/>